<feature type="region of interest" description="Disordered" evidence="7">
    <location>
        <begin position="141"/>
        <end position="170"/>
    </location>
</feature>
<feature type="compositionally biased region" description="Polar residues" evidence="7">
    <location>
        <begin position="64"/>
        <end position="78"/>
    </location>
</feature>
<evidence type="ECO:0000256" key="1">
    <source>
        <dbReference type="ARBA" id="ARBA00004123"/>
    </source>
</evidence>
<comment type="subcellular location">
    <subcellularLocation>
        <location evidence="1 6">Nucleus</location>
    </subcellularLocation>
</comment>
<feature type="compositionally biased region" description="Polar residues" evidence="7">
    <location>
        <begin position="1"/>
        <end position="35"/>
    </location>
</feature>
<accession>A0A6A6VN49</accession>
<feature type="compositionally biased region" description="Acidic residues" evidence="7">
    <location>
        <begin position="362"/>
        <end position="376"/>
    </location>
</feature>
<keyword evidence="4 6" id="KW-0804">Transcription</keyword>
<keyword evidence="9" id="KW-1185">Reference proteome</keyword>
<dbReference type="AlphaFoldDB" id="A0A6A6VN49"/>
<comment type="function">
    <text evidence="6">Component of the sequence-specific heterotrimeric transcription factor (NF-Y) which specifically recognizes a 5'-CCAAT-3' box motif found in the promoters of its target genes.</text>
</comment>
<gene>
    <name evidence="8" type="ORF">M011DRAFT_396466</name>
</gene>
<dbReference type="Pfam" id="PF02045">
    <property type="entry name" value="CBFB_NFYA"/>
    <property type="match status" value="1"/>
</dbReference>
<dbReference type="SMART" id="SM00521">
    <property type="entry name" value="CBF"/>
    <property type="match status" value="1"/>
</dbReference>
<evidence type="ECO:0000256" key="4">
    <source>
        <dbReference type="ARBA" id="ARBA00023163"/>
    </source>
</evidence>
<name>A0A6A6VN49_9PLEO</name>
<evidence type="ECO:0000313" key="8">
    <source>
        <dbReference type="EMBL" id="KAF2750577.1"/>
    </source>
</evidence>
<feature type="compositionally biased region" description="Polar residues" evidence="7">
    <location>
        <begin position="88"/>
        <end position="97"/>
    </location>
</feature>
<dbReference type="GO" id="GO:0005634">
    <property type="term" value="C:nucleus"/>
    <property type="evidence" value="ECO:0007669"/>
    <property type="project" value="UniProtKB-SubCell"/>
</dbReference>
<feature type="compositionally biased region" description="Low complexity" evidence="7">
    <location>
        <begin position="324"/>
        <end position="334"/>
    </location>
</feature>
<keyword evidence="5 6" id="KW-0539">Nucleus</keyword>
<comment type="subunit">
    <text evidence="6">Heterotrimer.</text>
</comment>
<proteinExistence type="inferred from homology"/>
<dbReference type="Proteomes" id="UP000799440">
    <property type="component" value="Unassembled WGS sequence"/>
</dbReference>
<dbReference type="GO" id="GO:0003677">
    <property type="term" value="F:DNA binding"/>
    <property type="evidence" value="ECO:0007669"/>
    <property type="project" value="UniProtKB-KW"/>
</dbReference>
<evidence type="ECO:0000256" key="7">
    <source>
        <dbReference type="SAM" id="MobiDB-lite"/>
    </source>
</evidence>
<feature type="compositionally biased region" description="Low complexity" evidence="7">
    <location>
        <begin position="36"/>
        <end position="63"/>
    </location>
</feature>
<dbReference type="OrthoDB" id="1097733at2759"/>
<evidence type="ECO:0000256" key="2">
    <source>
        <dbReference type="ARBA" id="ARBA00023015"/>
    </source>
</evidence>
<feature type="region of interest" description="Disordered" evidence="7">
    <location>
        <begin position="272"/>
        <end position="376"/>
    </location>
</feature>
<dbReference type="PROSITE" id="PS51152">
    <property type="entry name" value="NFYA_HAP2_2"/>
    <property type="match status" value="1"/>
</dbReference>
<sequence length="376" mass="40226">MSDYPYSQTNNGQPTTHMPNYGAPTTANPSLTSPTQQQMQHSQMQQPLQQAQLQQAQMHQPQMHTYQQTSPILPSQGNPYPAPGPNGQHHQSMSYPQSGFMPSAMHPQQYISPAQASAMATAAAAGPGAYYDQALQNPLAQDPRASPRMAGNPLKADTRVAPRSPTSATNAMAAGLASQLQLGPAQQMQRRMSTQITSPATQQTMPVMTHPGARPSISVPTNMAPPPSQAQQSPEALGGQEDAPLYVNAKQFHRILKRRLARQKLEDALRLTSKGRKPYLHESRHNHAMRRPRGPGGRFLTAEEVAQMELNKGTGGDEDKDAAAKATSGSAGAGAKRKSVSAPSAAKKRNKTGGPVKSSSSADEDDDEDDEDGESS</sequence>
<reference evidence="8" key="1">
    <citation type="journal article" date="2020" name="Stud. Mycol.">
        <title>101 Dothideomycetes genomes: a test case for predicting lifestyles and emergence of pathogens.</title>
        <authorList>
            <person name="Haridas S."/>
            <person name="Albert R."/>
            <person name="Binder M."/>
            <person name="Bloem J."/>
            <person name="Labutti K."/>
            <person name="Salamov A."/>
            <person name="Andreopoulos B."/>
            <person name="Baker S."/>
            <person name="Barry K."/>
            <person name="Bills G."/>
            <person name="Bluhm B."/>
            <person name="Cannon C."/>
            <person name="Castanera R."/>
            <person name="Culley D."/>
            <person name="Daum C."/>
            <person name="Ezra D."/>
            <person name="Gonzalez J."/>
            <person name="Henrissat B."/>
            <person name="Kuo A."/>
            <person name="Liang C."/>
            <person name="Lipzen A."/>
            <person name="Lutzoni F."/>
            <person name="Magnuson J."/>
            <person name="Mondo S."/>
            <person name="Nolan M."/>
            <person name="Ohm R."/>
            <person name="Pangilinan J."/>
            <person name="Park H.-J."/>
            <person name="Ramirez L."/>
            <person name="Alfaro M."/>
            <person name="Sun H."/>
            <person name="Tritt A."/>
            <person name="Yoshinaga Y."/>
            <person name="Zwiers L.-H."/>
            <person name="Turgeon B."/>
            <person name="Goodwin S."/>
            <person name="Spatafora J."/>
            <person name="Crous P."/>
            <person name="Grigoriev I."/>
        </authorList>
    </citation>
    <scope>NUCLEOTIDE SEQUENCE</scope>
    <source>
        <strain evidence="8">CBS 119925</strain>
    </source>
</reference>
<evidence type="ECO:0000256" key="6">
    <source>
        <dbReference type="RuleBase" id="RU367155"/>
    </source>
</evidence>
<evidence type="ECO:0000256" key="5">
    <source>
        <dbReference type="ARBA" id="ARBA00023242"/>
    </source>
</evidence>
<comment type="similarity">
    <text evidence="6">Belongs to the NFYA/HAP2 subunit family.</text>
</comment>
<dbReference type="PANTHER" id="PTHR12632">
    <property type="entry name" value="TRANSCRIPTION FACTOR NF-Y ALPHA-RELATED"/>
    <property type="match status" value="1"/>
</dbReference>
<dbReference type="EMBL" id="MU006563">
    <property type="protein sequence ID" value="KAF2750577.1"/>
    <property type="molecule type" value="Genomic_DNA"/>
</dbReference>
<dbReference type="PRINTS" id="PR00616">
    <property type="entry name" value="CCAATSUBUNTB"/>
</dbReference>
<keyword evidence="2 6" id="KW-0805">Transcription regulation</keyword>
<keyword evidence="3 6" id="KW-0238">DNA-binding</keyword>
<dbReference type="GO" id="GO:0003700">
    <property type="term" value="F:DNA-binding transcription factor activity"/>
    <property type="evidence" value="ECO:0007669"/>
    <property type="project" value="UniProtKB-UniRule"/>
</dbReference>
<dbReference type="InterPro" id="IPR001289">
    <property type="entry name" value="NFYA"/>
</dbReference>
<organism evidence="8 9">
    <name type="scientific">Sporormia fimetaria CBS 119925</name>
    <dbReference type="NCBI Taxonomy" id="1340428"/>
    <lineage>
        <taxon>Eukaryota</taxon>
        <taxon>Fungi</taxon>
        <taxon>Dikarya</taxon>
        <taxon>Ascomycota</taxon>
        <taxon>Pezizomycotina</taxon>
        <taxon>Dothideomycetes</taxon>
        <taxon>Pleosporomycetidae</taxon>
        <taxon>Pleosporales</taxon>
        <taxon>Sporormiaceae</taxon>
        <taxon>Sporormia</taxon>
    </lineage>
</organism>
<feature type="region of interest" description="Disordered" evidence="7">
    <location>
        <begin position="1"/>
        <end position="101"/>
    </location>
</feature>
<protein>
    <recommendedName>
        <fullName evidence="6">Transcriptional activator HAP2</fullName>
    </recommendedName>
</protein>
<evidence type="ECO:0000256" key="3">
    <source>
        <dbReference type="ARBA" id="ARBA00023125"/>
    </source>
</evidence>
<evidence type="ECO:0000313" key="9">
    <source>
        <dbReference type="Proteomes" id="UP000799440"/>
    </source>
</evidence>
<dbReference type="Gene3D" id="6.10.250.2430">
    <property type="match status" value="1"/>
</dbReference>